<feature type="signal peptide" evidence="2">
    <location>
        <begin position="1"/>
        <end position="19"/>
    </location>
</feature>
<dbReference type="Proteomes" id="UP000185924">
    <property type="component" value="Unassembled WGS sequence"/>
</dbReference>
<sequence length="1596" mass="177679">MKYKLLPFLFFLAVFAAQAQTKLSTDPGQYITDAKNMLVTGKAKNAETLGAALESVWGNQRLSDKQKQQVIDISQLMYRKKMRVNPHYENFYEMLVGAVNHHNMRGAQIDNMLEVVAKAVQQDEGIALDRFFQTSSSYLSSGILYQNKQYTLRTVGGSVSFAYEGKAAPKDKEKSAEVSDWDSFSWDDEVAGESSEATADDWGDAWDTPKPAAKKVDPKVAEKKRRDDFKKMFIPAQPKVSGPVLKLENVNLSFATIHDSTAIMKTSGHLMLANNLFVGEGGSFSWEVDGKPVSAAFKAFNFDITAAAFKVPDATITYNAVLDAPIEGVFEFRSSKAGTNGEKSYPRFASFTNDAKVKSLGKDIVYTGGFTLAGDLIGSKPLDGSVSALAVLEDGKKKFRSMAHNYNLNDSIIFANRAYVAIYQNQRRDSLTHPAMQLRYSKPTRELVLTRDKGVYSKTPFYDSYHKFEITAERLAWNLGTPHINFSILNTKTLIPVQLESAQYFSNMRFQQLVGVASFHPLQVLVSYAAKAKTNDFYAYDVAKASKLNEKAVQEAAISLAREGYLTYDGQSHFISLKPKAWHYVGSAQNLSDYDHLVIKSVVPSGRNATLNLSSNRLTVRGVEKMAFNNDSSTVYAVPDSNIVHLLDNRNMEFGGKLYAGRLNFRGSQFKFDYNEFMIDMQKLDTVAFVTKKRRTVGKKKELEQVMTSRSGNMSGKLYINKPNNKSGRKHYPEYPKFDSPMGGQVAFARPDVLGGAYDSTVYFDIPSYKLDSLSKGKSMIGFSGTFHSGSIFPPIKTKLTMMPDETLGFYYQPGPNGLPAFGGKGIAYDTIMMSSEGIQSRGTLKYLTSTFEAPEYTYYLDKVVTQKGASAKMETGGGEANFPVASLGHYEMIWMPKQDTMYVMASAKDPMKIYKEEFRFTGTAKLSPGGLYGDGEMDNTDANIVSKKLSIKGRSLSGNNAQMIVKSDVEGKPAMKATDMAISYDLDKRFVEFGSEQKGVASIEFPKAQYKTSMSRATWDMKQQKVSLAADGAGGKNYFYSQHPEQDGLYFSAATGEYDLKVNSILAGGVPYIPVGDVHIIPDSGKVAVAAGATITTLRNARVMADSLQQFHKLYSGNIDVLSRNAFSGTAVHDYQNAASDSFKLQFADFVYKQHQLKKKENINTTYAQALVRDTDNFYIFPHIRYRGNVKMYAYRPHMDFDGDLKLNFTGNEEDSDWFPFKRDSLNPDNVRIPIMKQKAPDGNQLYTGLHLSRGTFKPYNTFVSKKQYDDDLDIFTVSGDLSYDKANSEFKITDAARSAAGSYEGNELRYNEGTKTVAFEGKLNLVNSLKDFGIESAGTGIAKADSGYYAVDALMAFDMNMHSQVISALGKKLNETAIRGGGDQTSTEEMLYKLGNIIGNRDAQRYREQGGLITLPKLSNKLVRSMVFHNVDLRWSNKTNAWYSVGKLGLSNVLKEEIGADMDGFMEIKQDLNGEPVVNLYLQADPYTWVFMSYLENGLVIVSSDADLNKTIRSKASGGRSRKYGMYMGENIDKNRFVDQFKHDYLNGKDAFKMATQAPVAEQGGFNVAEDEVEDTKKKKKKKKGNVEEEEGWQ</sequence>
<organism evidence="3 4">
    <name type="scientific">Pontibacter lucknowensis</name>
    <dbReference type="NCBI Taxonomy" id="1077936"/>
    <lineage>
        <taxon>Bacteria</taxon>
        <taxon>Pseudomonadati</taxon>
        <taxon>Bacteroidota</taxon>
        <taxon>Cytophagia</taxon>
        <taxon>Cytophagales</taxon>
        <taxon>Hymenobacteraceae</taxon>
        <taxon>Pontibacter</taxon>
    </lineage>
</organism>
<dbReference type="OrthoDB" id="1465441at2"/>
<dbReference type="RefSeq" id="WP_076423300.1">
    <property type="nucleotide sequence ID" value="NZ_FTNM01000007.1"/>
</dbReference>
<keyword evidence="4" id="KW-1185">Reference proteome</keyword>
<evidence type="ECO:0000313" key="3">
    <source>
        <dbReference type="EMBL" id="SIR49061.1"/>
    </source>
</evidence>
<evidence type="ECO:0000256" key="1">
    <source>
        <dbReference type="SAM" id="MobiDB-lite"/>
    </source>
</evidence>
<feature type="region of interest" description="Disordered" evidence="1">
    <location>
        <begin position="193"/>
        <end position="220"/>
    </location>
</feature>
<name>A0A1N7BCH0_9BACT</name>
<feature type="chain" id="PRO_5012365299" evidence="2">
    <location>
        <begin position="20"/>
        <end position="1596"/>
    </location>
</feature>
<reference evidence="4" key="1">
    <citation type="submission" date="2017-01" db="EMBL/GenBank/DDBJ databases">
        <authorList>
            <person name="Varghese N."/>
            <person name="Submissions S."/>
        </authorList>
    </citation>
    <scope>NUCLEOTIDE SEQUENCE [LARGE SCALE GENOMIC DNA]</scope>
    <source>
        <strain evidence="4">DM9</strain>
    </source>
</reference>
<keyword evidence="2" id="KW-0732">Signal</keyword>
<accession>A0A1N7BCH0</accession>
<evidence type="ECO:0000256" key="2">
    <source>
        <dbReference type="SAM" id="SignalP"/>
    </source>
</evidence>
<evidence type="ECO:0000313" key="4">
    <source>
        <dbReference type="Proteomes" id="UP000185924"/>
    </source>
</evidence>
<proteinExistence type="predicted"/>
<protein>
    <submittedName>
        <fullName evidence="3">Uncharacterized protein</fullName>
    </submittedName>
</protein>
<dbReference type="STRING" id="1077936.SAMN05421545_3904"/>
<dbReference type="EMBL" id="FTNM01000007">
    <property type="protein sequence ID" value="SIR49061.1"/>
    <property type="molecule type" value="Genomic_DNA"/>
</dbReference>
<gene>
    <name evidence="3" type="ORF">SAMN05421545_3904</name>
</gene>
<feature type="region of interest" description="Disordered" evidence="1">
    <location>
        <begin position="1565"/>
        <end position="1596"/>
    </location>
</feature>